<proteinExistence type="predicted"/>
<feature type="transmembrane region" description="Helical" evidence="1">
    <location>
        <begin position="92"/>
        <end position="114"/>
    </location>
</feature>
<feature type="transmembrane region" description="Helical" evidence="1">
    <location>
        <begin position="7"/>
        <end position="35"/>
    </location>
</feature>
<organism evidence="2 4">
    <name type="scientific">Geotoga petraea</name>
    <dbReference type="NCBI Taxonomy" id="28234"/>
    <lineage>
        <taxon>Bacteria</taxon>
        <taxon>Thermotogati</taxon>
        <taxon>Thermotogota</taxon>
        <taxon>Thermotogae</taxon>
        <taxon>Petrotogales</taxon>
        <taxon>Petrotogaceae</taxon>
        <taxon>Geotoga</taxon>
    </lineage>
</organism>
<reference evidence="2 4" key="1">
    <citation type="submission" date="2016-10" db="EMBL/GenBank/DDBJ databases">
        <authorList>
            <person name="de Groot N.N."/>
        </authorList>
    </citation>
    <scope>NUCLEOTIDE SEQUENCE [LARGE SCALE GENOMIC DNA]</scope>
    <source>
        <strain evidence="2 4">WG14</strain>
    </source>
</reference>
<keyword evidence="1" id="KW-0472">Membrane</keyword>
<accession>A0A1G6ILN4</accession>
<dbReference type="Proteomes" id="UP000199322">
    <property type="component" value="Unassembled WGS sequence"/>
</dbReference>
<dbReference type="STRING" id="28234.SAMN04488588_0420"/>
<evidence type="ECO:0000256" key="1">
    <source>
        <dbReference type="SAM" id="Phobius"/>
    </source>
</evidence>
<sequence>MTKQISITALLTVMTVILFSSQMFIPFLGVVFTIFSTIPIMVVNMLTEKRYTIMSIIISSLLIVLFNDPFGWILFILILIPSTVSNMIEKKFYSYLLVIPVLLGNYILYSVIIIDGSNVELFLKNIWYIIGIFMFISLKYSFKKVEVLIRYKYLNKLKKEI</sequence>
<feature type="transmembrane region" description="Helical" evidence="1">
    <location>
        <begin position="55"/>
        <end position="80"/>
    </location>
</feature>
<dbReference type="AlphaFoldDB" id="A0A1G6ILN4"/>
<evidence type="ECO:0000313" key="3">
    <source>
        <dbReference type="EMBL" id="TGG89240.1"/>
    </source>
</evidence>
<keyword evidence="4" id="KW-1185">Reference proteome</keyword>
<reference evidence="3 5" key="2">
    <citation type="submission" date="2019-04" db="EMBL/GenBank/DDBJ databases">
        <title>Draft genome sequence data and analysis of a Fermenting Bacterium, Geotoga petraea strain HO-Geo1, isolated from heavy-oil petroleum reservoir in Russia.</title>
        <authorList>
            <person name="Grouzdev D.S."/>
            <person name="Semenova E.M."/>
            <person name="Sokolova D.S."/>
            <person name="Tourova T.P."/>
            <person name="Poltaraus A.B."/>
            <person name="Nazina T.N."/>
        </authorList>
    </citation>
    <scope>NUCLEOTIDE SEQUENCE [LARGE SCALE GENOMIC DNA]</scope>
    <source>
        <strain evidence="3 5">HO-Geo1</strain>
    </source>
</reference>
<dbReference type="RefSeq" id="WP_091402384.1">
    <property type="nucleotide sequence ID" value="NZ_FMYV01000001.1"/>
</dbReference>
<dbReference type="OrthoDB" id="46880at2"/>
<gene>
    <name evidence="3" type="ORF">E4650_03370</name>
    <name evidence="2" type="ORF">SAMN04488588_0420</name>
</gene>
<dbReference type="EMBL" id="FMYV01000001">
    <property type="protein sequence ID" value="SDC07384.1"/>
    <property type="molecule type" value="Genomic_DNA"/>
</dbReference>
<evidence type="ECO:0000313" key="5">
    <source>
        <dbReference type="Proteomes" id="UP000297288"/>
    </source>
</evidence>
<feature type="transmembrane region" description="Helical" evidence="1">
    <location>
        <begin position="126"/>
        <end position="142"/>
    </location>
</feature>
<protein>
    <submittedName>
        <fullName evidence="3">DUF2232 domain-containing protein</fullName>
    </submittedName>
    <submittedName>
        <fullName evidence="2">Predicted membrane protein</fullName>
    </submittedName>
</protein>
<dbReference type="EMBL" id="SRME01000001">
    <property type="protein sequence ID" value="TGG89240.1"/>
    <property type="molecule type" value="Genomic_DNA"/>
</dbReference>
<evidence type="ECO:0000313" key="4">
    <source>
        <dbReference type="Proteomes" id="UP000199322"/>
    </source>
</evidence>
<keyword evidence="1" id="KW-0812">Transmembrane</keyword>
<evidence type="ECO:0000313" key="2">
    <source>
        <dbReference type="EMBL" id="SDC07384.1"/>
    </source>
</evidence>
<keyword evidence="1" id="KW-1133">Transmembrane helix</keyword>
<name>A0A1G6ILN4_9BACT</name>
<dbReference type="Proteomes" id="UP000297288">
    <property type="component" value="Unassembled WGS sequence"/>
</dbReference>